<evidence type="ECO:0008006" key="4">
    <source>
        <dbReference type="Google" id="ProtNLM"/>
    </source>
</evidence>
<feature type="transmembrane region" description="Helical" evidence="2">
    <location>
        <begin position="397"/>
        <end position="419"/>
    </location>
</feature>
<feature type="transmembrane region" description="Helical" evidence="2">
    <location>
        <begin position="155"/>
        <end position="178"/>
    </location>
</feature>
<comment type="caution">
    <text evidence="3">The sequence shown here is derived from an EMBL/GenBank/DDBJ whole genome shotgun (WGS) entry which is preliminary data.</text>
</comment>
<feature type="transmembrane region" description="Helical" evidence="2">
    <location>
        <begin position="467"/>
        <end position="489"/>
    </location>
</feature>
<dbReference type="EMBL" id="JARGDH010000001">
    <property type="protein sequence ID" value="KAL0279182.1"/>
    <property type="molecule type" value="Genomic_DNA"/>
</dbReference>
<keyword evidence="2" id="KW-1133">Transmembrane helix</keyword>
<feature type="transmembrane region" description="Helical" evidence="2">
    <location>
        <begin position="65"/>
        <end position="87"/>
    </location>
</feature>
<feature type="transmembrane region" description="Helical" evidence="2">
    <location>
        <begin position="369"/>
        <end position="391"/>
    </location>
</feature>
<feature type="transmembrane region" description="Helical" evidence="2">
    <location>
        <begin position="338"/>
        <end position="357"/>
    </location>
</feature>
<gene>
    <name evidence="3" type="ORF">PYX00_000792</name>
</gene>
<feature type="transmembrane region" description="Helical" evidence="2">
    <location>
        <begin position="431"/>
        <end position="452"/>
    </location>
</feature>
<dbReference type="InterPro" id="IPR039672">
    <property type="entry name" value="MFS_2"/>
</dbReference>
<evidence type="ECO:0000313" key="3">
    <source>
        <dbReference type="EMBL" id="KAL0279182.1"/>
    </source>
</evidence>
<feature type="transmembrane region" description="Helical" evidence="2">
    <location>
        <begin position="252"/>
        <end position="271"/>
    </location>
</feature>
<dbReference type="SUPFAM" id="SSF103473">
    <property type="entry name" value="MFS general substrate transporter"/>
    <property type="match status" value="2"/>
</dbReference>
<comment type="similarity">
    <text evidence="1">Belongs to the major facilitator superfamily.</text>
</comment>
<name>A0AAW2IAL6_9NEOP</name>
<evidence type="ECO:0000256" key="2">
    <source>
        <dbReference type="SAM" id="Phobius"/>
    </source>
</evidence>
<dbReference type="PANTHER" id="PTHR11328">
    <property type="entry name" value="MAJOR FACILITATOR SUPERFAMILY DOMAIN-CONTAINING PROTEIN"/>
    <property type="match status" value="1"/>
</dbReference>
<evidence type="ECO:0000256" key="1">
    <source>
        <dbReference type="ARBA" id="ARBA00008335"/>
    </source>
</evidence>
<dbReference type="Gene3D" id="1.20.1250.20">
    <property type="entry name" value="MFS general substrate transporter like domains"/>
    <property type="match status" value="1"/>
</dbReference>
<keyword evidence="2" id="KW-0472">Membrane</keyword>
<dbReference type="GO" id="GO:0005886">
    <property type="term" value="C:plasma membrane"/>
    <property type="evidence" value="ECO:0007669"/>
    <property type="project" value="TreeGrafter"/>
</dbReference>
<dbReference type="Pfam" id="PF13347">
    <property type="entry name" value="MFS_2"/>
    <property type="match status" value="1"/>
</dbReference>
<dbReference type="GO" id="GO:0015293">
    <property type="term" value="F:symporter activity"/>
    <property type="evidence" value="ECO:0007669"/>
    <property type="project" value="InterPro"/>
</dbReference>
<feature type="transmembrane region" description="Helical" evidence="2">
    <location>
        <begin position="301"/>
        <end position="326"/>
    </location>
</feature>
<organism evidence="3">
    <name type="scientific">Menopon gallinae</name>
    <name type="common">poultry shaft louse</name>
    <dbReference type="NCBI Taxonomy" id="328185"/>
    <lineage>
        <taxon>Eukaryota</taxon>
        <taxon>Metazoa</taxon>
        <taxon>Ecdysozoa</taxon>
        <taxon>Arthropoda</taxon>
        <taxon>Hexapoda</taxon>
        <taxon>Insecta</taxon>
        <taxon>Pterygota</taxon>
        <taxon>Neoptera</taxon>
        <taxon>Paraneoptera</taxon>
        <taxon>Psocodea</taxon>
        <taxon>Troctomorpha</taxon>
        <taxon>Phthiraptera</taxon>
        <taxon>Amblycera</taxon>
        <taxon>Menoponidae</taxon>
        <taxon>Menopon</taxon>
    </lineage>
</organism>
<sequence length="509" mass="55792">MGVRSDSSEGPSEDTLLLLGSNMCGESGQKEEVEEKLKFSQKLAYGVGHVLNDNSAAVWFSYTLLYFQVVMGMPQVLTGSLLLVGQVMDAVATPVVGIFADRTGRRKLWHLAGTLMTVVSFPLVFMGWPPYPYSGEKTNSTNPSDHNASESDSSLVAWMVGVYYVLLIVIFQIGWAVVQIAHLALIPMMTPLQTERAELTAIRFSASICSSIFMYLVTWFILLVTHNRTTRDAASARKSTLGPNDAFKFRDVVLIGLSIGALFSAWFHIVLRVPDDVHTTDKPKQDSAAMKSGIKKYLTSMMLYQVSILYVSSRLFLTLSLVYMPLYLVENAGEEAEYLATVPLVSYIASFATSVIVRQIHPCLGSKFVYLVGAIVSILGCIWIGVGLGRLSLSGELFSVAVLFGVGNSVTMVSSLCLTANFIGEKTEQAAFVYSVVTFADKLLNGIVVMIIEQLKCQDCNHYYQDVLAYACGATVLIGIVALLSMQVFNFSLTRLKECVVNFKVPCTK</sequence>
<feature type="transmembrane region" description="Helical" evidence="2">
    <location>
        <begin position="199"/>
        <end position="222"/>
    </location>
</feature>
<feature type="transmembrane region" description="Helical" evidence="2">
    <location>
        <begin position="108"/>
        <end position="128"/>
    </location>
</feature>
<keyword evidence="2" id="KW-0812">Transmembrane</keyword>
<dbReference type="AlphaFoldDB" id="A0AAW2IAL6"/>
<dbReference type="GO" id="GO:0008643">
    <property type="term" value="P:carbohydrate transport"/>
    <property type="evidence" value="ECO:0007669"/>
    <property type="project" value="InterPro"/>
</dbReference>
<reference evidence="3" key="1">
    <citation type="journal article" date="2024" name="Gigascience">
        <title>Chromosome-level genome of the poultry shaft louse Menopon gallinae provides insight into the host-switching and adaptive evolution of parasitic lice.</title>
        <authorList>
            <person name="Xu Y."/>
            <person name="Ma L."/>
            <person name="Liu S."/>
            <person name="Liang Y."/>
            <person name="Liu Q."/>
            <person name="He Z."/>
            <person name="Tian L."/>
            <person name="Duan Y."/>
            <person name="Cai W."/>
            <person name="Li H."/>
            <person name="Song F."/>
        </authorList>
    </citation>
    <scope>NUCLEOTIDE SEQUENCE</scope>
    <source>
        <strain evidence="3">Cailab_2023a</strain>
    </source>
</reference>
<dbReference type="PANTHER" id="PTHR11328:SF49">
    <property type="entry name" value="MAJOR FACILITATOR SUPERFAMILY DOMAIN-CONTAINING PROTEIN 12-LIKE PROTEIN"/>
    <property type="match status" value="1"/>
</dbReference>
<proteinExistence type="inferred from homology"/>
<protein>
    <recommendedName>
        <fullName evidence="4">Major facilitator superfamily domain-containing protein 12-like</fullName>
    </recommendedName>
</protein>
<accession>A0AAW2IAL6</accession>
<dbReference type="InterPro" id="IPR036259">
    <property type="entry name" value="MFS_trans_sf"/>
</dbReference>